<evidence type="ECO:0000256" key="1">
    <source>
        <dbReference type="SAM" id="MobiDB-lite"/>
    </source>
</evidence>
<dbReference type="EMBL" id="CAADEY010000003">
    <property type="protein sequence ID" value="VFJ43007.1"/>
    <property type="molecule type" value="Genomic_DNA"/>
</dbReference>
<accession>A0A450RVG4</accession>
<evidence type="ECO:0000313" key="2">
    <source>
        <dbReference type="EMBL" id="VFJ43007.1"/>
    </source>
</evidence>
<proteinExistence type="predicted"/>
<feature type="region of interest" description="Disordered" evidence="1">
    <location>
        <begin position="38"/>
        <end position="64"/>
    </location>
</feature>
<organism evidence="2">
    <name type="scientific">Candidatus Kentrum sp. DK</name>
    <dbReference type="NCBI Taxonomy" id="2126562"/>
    <lineage>
        <taxon>Bacteria</taxon>
        <taxon>Pseudomonadati</taxon>
        <taxon>Pseudomonadota</taxon>
        <taxon>Gammaproteobacteria</taxon>
        <taxon>Candidatus Kentrum</taxon>
    </lineage>
</organism>
<sequence length="115" mass="12911">MRYYSVALVKNRAVAWVTAAARALWSLRRGNGLMVKAKTGDAKIPGGRRSRKNSSRRQRDNQFGTAGSLASCRIRVWSRLATALSLRSCLEIRNLLRRCPNCALLRCDRGENCVM</sequence>
<protein>
    <submittedName>
        <fullName evidence="2">Uncharacterized protein</fullName>
    </submittedName>
</protein>
<reference evidence="2" key="1">
    <citation type="submission" date="2019-02" db="EMBL/GenBank/DDBJ databases">
        <authorList>
            <person name="Gruber-Vodicka R. H."/>
            <person name="Seah K. B. B."/>
        </authorList>
    </citation>
    <scope>NUCLEOTIDE SEQUENCE</scope>
    <source>
        <strain evidence="2">BECK_DK161</strain>
    </source>
</reference>
<gene>
    <name evidence="2" type="ORF">BECKDK2373C_GA0170839_100322</name>
</gene>
<feature type="compositionally biased region" description="Basic residues" evidence="1">
    <location>
        <begin position="46"/>
        <end position="56"/>
    </location>
</feature>
<dbReference type="AlphaFoldDB" id="A0A450RVG4"/>
<name>A0A450RVG4_9GAMM</name>